<dbReference type="SUPFAM" id="SSF51366">
    <property type="entry name" value="Ribulose-phoshate binding barrel"/>
    <property type="match status" value="1"/>
</dbReference>
<evidence type="ECO:0000256" key="3">
    <source>
        <dbReference type="ARBA" id="ARBA00022793"/>
    </source>
</evidence>
<evidence type="ECO:0000256" key="7">
    <source>
        <dbReference type="NCBIfam" id="TIGR02127"/>
    </source>
</evidence>
<dbReference type="NCBIfam" id="TIGR02127">
    <property type="entry name" value="pyrF_sub2"/>
    <property type="match status" value="1"/>
</dbReference>
<gene>
    <name evidence="9" type="primary">pyrF</name>
    <name evidence="9" type="ORF">EYE40_04690</name>
</gene>
<name>A0A4Q9GVR2_9MICO</name>
<evidence type="ECO:0000256" key="6">
    <source>
        <dbReference type="ARBA" id="ARBA00049157"/>
    </source>
</evidence>
<keyword evidence="3" id="KW-0210">Decarboxylase</keyword>
<evidence type="ECO:0000313" key="10">
    <source>
        <dbReference type="Proteomes" id="UP000294194"/>
    </source>
</evidence>
<dbReference type="RefSeq" id="WP_130980863.1">
    <property type="nucleotide sequence ID" value="NZ_SISG01000001.1"/>
</dbReference>
<dbReference type="CDD" id="cd04725">
    <property type="entry name" value="OMP_decarboxylase_like"/>
    <property type="match status" value="1"/>
</dbReference>
<comment type="pathway">
    <text evidence="1">Pyrimidine metabolism; UMP biosynthesis via de novo pathway; UMP from orotate: step 2/2.</text>
</comment>
<dbReference type="InterPro" id="IPR001754">
    <property type="entry name" value="OMPdeCOase_dom"/>
</dbReference>
<evidence type="ECO:0000256" key="5">
    <source>
        <dbReference type="ARBA" id="ARBA00023239"/>
    </source>
</evidence>
<organism evidence="9 10">
    <name type="scientific">Glaciihabitans arcticus</name>
    <dbReference type="NCBI Taxonomy" id="2668039"/>
    <lineage>
        <taxon>Bacteria</taxon>
        <taxon>Bacillati</taxon>
        <taxon>Actinomycetota</taxon>
        <taxon>Actinomycetes</taxon>
        <taxon>Micrococcales</taxon>
        <taxon>Microbacteriaceae</taxon>
        <taxon>Glaciihabitans</taxon>
    </lineage>
</organism>
<dbReference type="Proteomes" id="UP000294194">
    <property type="component" value="Unassembled WGS sequence"/>
</dbReference>
<reference evidence="10" key="1">
    <citation type="submission" date="2019-02" db="EMBL/GenBank/DDBJ databases">
        <title>Glaciihabitans arcticus sp. nov., a psychrotolerant bacterium isolated from polar soil.</title>
        <authorList>
            <person name="Dahal R.H."/>
        </authorList>
    </citation>
    <scope>NUCLEOTIDE SEQUENCE [LARGE SCALE GENOMIC DNA]</scope>
    <source>
        <strain evidence="10">RP-3-7</strain>
    </source>
</reference>
<sequence>MTAFGQRLSDVFAASGQLCVGIDPHPYLMSEWGIADTPDGLREFGLRVVEAAVGRVGILKPQVAFFERHGSAGFAALETVFAAARSGGLLVIADAKRGDVGSTVEAYGRAWLTPGSPLEADAMTISAFQGVGSIGAPRDLALATGKGLFVLAATSNPESASIQTARGDAGTVTATILSGIRDWNTAEGAPLGSVGAVIGATVDFESFGFDDASLAVIPVLAPGLGHQGASFSDLRRIYGSATPNVVVSASRIILSAGPSGLAAAITAQADEVAKAVQS</sequence>
<dbReference type="InterPro" id="IPR018089">
    <property type="entry name" value="OMPdecase_AS"/>
</dbReference>
<dbReference type="GO" id="GO:0006207">
    <property type="term" value="P:'de novo' pyrimidine nucleobase biosynthetic process"/>
    <property type="evidence" value="ECO:0007669"/>
    <property type="project" value="InterPro"/>
</dbReference>
<accession>A0A4Q9GVR2</accession>
<dbReference type="InterPro" id="IPR013785">
    <property type="entry name" value="Aldolase_TIM"/>
</dbReference>
<protein>
    <recommendedName>
        <fullName evidence="7">Orotidine-5'-phosphate decarboxylase</fullName>
        <ecNumber evidence="7">4.1.1.23</ecNumber>
    </recommendedName>
</protein>
<comment type="similarity">
    <text evidence="2">Belongs to the OMP decarboxylase family. Type 2 subfamily.</text>
</comment>
<dbReference type="AlphaFoldDB" id="A0A4Q9GVR2"/>
<dbReference type="UniPathway" id="UPA00070">
    <property type="reaction ID" value="UER00120"/>
</dbReference>
<evidence type="ECO:0000259" key="8">
    <source>
        <dbReference type="SMART" id="SM00934"/>
    </source>
</evidence>
<dbReference type="PANTHER" id="PTHR43375:SF1">
    <property type="entry name" value="OROTIDINE 5'-PHOSPHATE DECARBOXYLASE"/>
    <property type="match status" value="1"/>
</dbReference>
<dbReference type="SMART" id="SM00934">
    <property type="entry name" value="OMPdecase"/>
    <property type="match status" value="1"/>
</dbReference>
<proteinExistence type="inferred from homology"/>
<dbReference type="EMBL" id="SISG01000001">
    <property type="protein sequence ID" value="TBN56753.1"/>
    <property type="molecule type" value="Genomic_DNA"/>
</dbReference>
<dbReference type="EC" id="4.1.1.23" evidence="7"/>
<dbReference type="PROSITE" id="PS00156">
    <property type="entry name" value="OMPDECASE"/>
    <property type="match status" value="1"/>
</dbReference>
<dbReference type="Gene3D" id="3.20.20.70">
    <property type="entry name" value="Aldolase class I"/>
    <property type="match status" value="1"/>
</dbReference>
<dbReference type="GO" id="GO:0004590">
    <property type="term" value="F:orotidine-5'-phosphate decarboxylase activity"/>
    <property type="evidence" value="ECO:0007669"/>
    <property type="project" value="UniProtKB-UniRule"/>
</dbReference>
<keyword evidence="10" id="KW-1185">Reference proteome</keyword>
<dbReference type="GO" id="GO:0044205">
    <property type="term" value="P:'de novo' UMP biosynthetic process"/>
    <property type="evidence" value="ECO:0007669"/>
    <property type="project" value="UniProtKB-UniPathway"/>
</dbReference>
<keyword evidence="5 9" id="KW-0456">Lyase</keyword>
<feature type="domain" description="Orotidine 5'-phosphate decarboxylase" evidence="8">
    <location>
        <begin position="17"/>
        <end position="265"/>
    </location>
</feature>
<evidence type="ECO:0000256" key="1">
    <source>
        <dbReference type="ARBA" id="ARBA00004861"/>
    </source>
</evidence>
<dbReference type="InterPro" id="IPR011995">
    <property type="entry name" value="OMPdecase_type-2"/>
</dbReference>
<comment type="caution">
    <text evidence="9">The sequence shown here is derived from an EMBL/GenBank/DDBJ whole genome shotgun (WGS) entry which is preliminary data.</text>
</comment>
<keyword evidence="4" id="KW-0665">Pyrimidine biosynthesis</keyword>
<evidence type="ECO:0000256" key="2">
    <source>
        <dbReference type="ARBA" id="ARBA00008847"/>
    </source>
</evidence>
<comment type="catalytic activity">
    <reaction evidence="6">
        <text>orotidine 5'-phosphate + H(+) = UMP + CO2</text>
        <dbReference type="Rhea" id="RHEA:11596"/>
        <dbReference type="ChEBI" id="CHEBI:15378"/>
        <dbReference type="ChEBI" id="CHEBI:16526"/>
        <dbReference type="ChEBI" id="CHEBI:57538"/>
        <dbReference type="ChEBI" id="CHEBI:57865"/>
        <dbReference type="EC" id="4.1.1.23"/>
    </reaction>
</comment>
<evidence type="ECO:0000256" key="4">
    <source>
        <dbReference type="ARBA" id="ARBA00022975"/>
    </source>
</evidence>
<evidence type="ECO:0000313" key="9">
    <source>
        <dbReference type="EMBL" id="TBN56753.1"/>
    </source>
</evidence>
<dbReference type="Pfam" id="PF00215">
    <property type="entry name" value="OMPdecase"/>
    <property type="match status" value="1"/>
</dbReference>
<dbReference type="PANTHER" id="PTHR43375">
    <property type="entry name" value="OROTIDINE 5'-PHOSPHATE DECARBOXYLASE"/>
    <property type="match status" value="1"/>
</dbReference>
<dbReference type="InterPro" id="IPR011060">
    <property type="entry name" value="RibuloseP-bd_barrel"/>
</dbReference>